<comment type="caution">
    <text evidence="2">The sequence shown here is derived from an EMBL/GenBank/DDBJ whole genome shotgun (WGS) entry which is preliminary data.</text>
</comment>
<name>A0A7W9TJD4_9ACTN</name>
<evidence type="ECO:0000313" key="3">
    <source>
        <dbReference type="Proteomes" id="UP000591537"/>
    </source>
</evidence>
<keyword evidence="3" id="KW-1185">Reference proteome</keyword>
<dbReference type="EMBL" id="JACHGV010000014">
    <property type="protein sequence ID" value="MBB6080938.1"/>
    <property type="molecule type" value="Genomic_DNA"/>
</dbReference>
<protein>
    <submittedName>
        <fullName evidence="2">Uncharacterized protein</fullName>
    </submittedName>
</protein>
<organism evidence="2 3">
    <name type="scientific">Streptomyces paradoxus</name>
    <dbReference type="NCBI Taxonomy" id="66375"/>
    <lineage>
        <taxon>Bacteria</taxon>
        <taxon>Bacillati</taxon>
        <taxon>Actinomycetota</taxon>
        <taxon>Actinomycetes</taxon>
        <taxon>Kitasatosporales</taxon>
        <taxon>Streptomycetaceae</taxon>
        <taxon>Streptomyces</taxon>
    </lineage>
</organism>
<evidence type="ECO:0000313" key="2">
    <source>
        <dbReference type="EMBL" id="MBB6080938.1"/>
    </source>
</evidence>
<dbReference type="Proteomes" id="UP000591537">
    <property type="component" value="Unassembled WGS sequence"/>
</dbReference>
<sequence>MAHHPDPALLPADTPSSGGERREPSTGAPGVGRLIGLDLARGLAVFGMYAVHVGPAPAQGGVSAS</sequence>
<gene>
    <name evidence="2" type="ORF">HNR57_006889</name>
</gene>
<accession>A0A7W9TJD4</accession>
<feature type="region of interest" description="Disordered" evidence="1">
    <location>
        <begin position="1"/>
        <end position="32"/>
    </location>
</feature>
<reference evidence="2 3" key="1">
    <citation type="submission" date="2020-08" db="EMBL/GenBank/DDBJ databases">
        <title>Genomic Encyclopedia of Type Strains, Phase IV (KMG-IV): sequencing the most valuable type-strain genomes for metagenomic binning, comparative biology and taxonomic classification.</title>
        <authorList>
            <person name="Goeker M."/>
        </authorList>
    </citation>
    <scope>NUCLEOTIDE SEQUENCE [LARGE SCALE GENOMIC DNA]</scope>
    <source>
        <strain evidence="2 3">DSM 43350</strain>
    </source>
</reference>
<dbReference type="AlphaFoldDB" id="A0A7W9TJD4"/>
<proteinExistence type="predicted"/>
<evidence type="ECO:0000256" key="1">
    <source>
        <dbReference type="SAM" id="MobiDB-lite"/>
    </source>
</evidence>